<sequence length="144" mass="16920">MARVKRRTYQGRKAHRRNDVPSETVWRGFRSYKSFFRKFLFSWFSATEARANSQKVNETRFCVGDTISVVNPDTVRWQQDIEDGKAVTDNQPHWVARIVSIRAKDTAHVYALVQWFYFPHDLPNEVQKDGGFGEQELILSNHSR</sequence>
<reference evidence="2" key="1">
    <citation type="submission" date="2018-02" db="EMBL/GenBank/DDBJ databases">
        <authorList>
            <person name="Silar P."/>
        </authorList>
    </citation>
    <scope>NUCLEOTIDE SEQUENCE [LARGE SCALE GENOMIC DNA]</scope>
    <source>
        <strain evidence="2">T</strain>
    </source>
</reference>
<name>A0ABY6RZG3_PODCO</name>
<dbReference type="Gene3D" id="2.30.30.490">
    <property type="match status" value="1"/>
</dbReference>
<evidence type="ECO:0000259" key="1">
    <source>
        <dbReference type="PROSITE" id="PS51038"/>
    </source>
</evidence>
<dbReference type="InterPro" id="IPR001025">
    <property type="entry name" value="BAH_dom"/>
</dbReference>
<keyword evidence="3" id="KW-1185">Reference proteome</keyword>
<feature type="domain" description="BAH" evidence="1">
    <location>
        <begin position="59"/>
        <end position="144"/>
    </location>
</feature>
<dbReference type="PROSITE" id="PS51038">
    <property type="entry name" value="BAH"/>
    <property type="match status" value="1"/>
</dbReference>
<evidence type="ECO:0000313" key="3">
    <source>
        <dbReference type="Proteomes" id="UP000280685"/>
    </source>
</evidence>
<dbReference type="Proteomes" id="UP000280685">
    <property type="component" value="Chromosome 1"/>
</dbReference>
<proteinExistence type="predicted"/>
<dbReference type="InterPro" id="IPR043151">
    <property type="entry name" value="BAH_sf"/>
</dbReference>
<protein>
    <recommendedName>
        <fullName evidence="1">BAH domain-containing protein</fullName>
    </recommendedName>
</protein>
<accession>A0ABY6RZG3</accession>
<organism evidence="2 3">
    <name type="scientific">Podospora comata</name>
    <dbReference type="NCBI Taxonomy" id="48703"/>
    <lineage>
        <taxon>Eukaryota</taxon>
        <taxon>Fungi</taxon>
        <taxon>Dikarya</taxon>
        <taxon>Ascomycota</taxon>
        <taxon>Pezizomycotina</taxon>
        <taxon>Sordariomycetes</taxon>
        <taxon>Sordariomycetidae</taxon>
        <taxon>Sordariales</taxon>
        <taxon>Podosporaceae</taxon>
        <taxon>Podospora</taxon>
    </lineage>
</organism>
<dbReference type="EMBL" id="LR026964">
    <property type="protein sequence ID" value="VBB73751.1"/>
    <property type="molecule type" value="Genomic_DNA"/>
</dbReference>
<gene>
    <name evidence="2" type="ORF">PODCO_121657</name>
</gene>
<evidence type="ECO:0000313" key="2">
    <source>
        <dbReference type="EMBL" id="VBB73751.1"/>
    </source>
</evidence>